<dbReference type="Pfam" id="PF11867">
    <property type="entry name" value="T1RH-like_C"/>
    <property type="match status" value="1"/>
</dbReference>
<name>A0A427BD04_9FLAO</name>
<gene>
    <name evidence="2" type="ORF">EGI89_15300</name>
</gene>
<dbReference type="AlphaFoldDB" id="A0A427BD04"/>
<evidence type="ECO:0000313" key="3">
    <source>
        <dbReference type="Proteomes" id="UP000267844"/>
    </source>
</evidence>
<feature type="non-terminal residue" evidence="2">
    <location>
        <position position="1"/>
    </location>
</feature>
<evidence type="ECO:0000313" key="2">
    <source>
        <dbReference type="EMBL" id="RRT86756.1"/>
    </source>
</evidence>
<organism evidence="2 3">
    <name type="scientific">Empedobacter falsenii</name>
    <dbReference type="NCBI Taxonomy" id="343874"/>
    <lineage>
        <taxon>Bacteria</taxon>
        <taxon>Pseudomonadati</taxon>
        <taxon>Bacteroidota</taxon>
        <taxon>Flavobacteriia</taxon>
        <taxon>Flavobacteriales</taxon>
        <taxon>Weeksellaceae</taxon>
        <taxon>Empedobacter</taxon>
    </lineage>
</organism>
<evidence type="ECO:0000259" key="1">
    <source>
        <dbReference type="Pfam" id="PF11867"/>
    </source>
</evidence>
<accession>A0A427BD04</accession>
<dbReference type="Proteomes" id="UP000267844">
    <property type="component" value="Unassembled WGS sequence"/>
</dbReference>
<sequence length="105" mass="12579">VEMDSFQDLGIDYEEKAFYDILDMICKQYGFEFDNDKMLELAREIKIIVENTAKYPDWSDRDDIKAQLKMDIIIKLHEFGYPPITQEDVYKNVLEQAENFKKNRN</sequence>
<proteinExistence type="predicted"/>
<feature type="domain" description="Type I restriction enzyme HindI endonuclease subunit-like C-terminal" evidence="1">
    <location>
        <begin position="3"/>
        <end position="102"/>
    </location>
</feature>
<dbReference type="InterPro" id="IPR021810">
    <property type="entry name" value="T1RH-like_C"/>
</dbReference>
<reference evidence="2 3" key="1">
    <citation type="submission" date="2018-10" db="EMBL/GenBank/DDBJ databases">
        <title>Transmission dynamics of multidrug resistant bacteria on intensive care unit surfaces.</title>
        <authorList>
            <person name="D'Souza A.W."/>
            <person name="Potter R.F."/>
            <person name="Wallace M."/>
            <person name="Shupe A."/>
            <person name="Patel S."/>
            <person name="Sun S."/>
            <person name="Gul D."/>
            <person name="Kwon J.H."/>
            <person name="Andleeb S."/>
            <person name="Burnham C.-A.D."/>
            <person name="Dantas G."/>
        </authorList>
    </citation>
    <scope>NUCLEOTIDE SEQUENCE [LARGE SCALE GENOMIC DNA]</scope>
    <source>
        <strain evidence="2 3">WF_348</strain>
    </source>
</reference>
<comment type="caution">
    <text evidence="2">The sequence shown here is derived from an EMBL/GenBank/DDBJ whole genome shotgun (WGS) entry which is preliminary data.</text>
</comment>
<dbReference type="EMBL" id="RHPO01000070">
    <property type="protein sequence ID" value="RRT86756.1"/>
    <property type="molecule type" value="Genomic_DNA"/>
</dbReference>
<dbReference type="RefSeq" id="WP_125350839.1">
    <property type="nucleotide sequence ID" value="NZ_RHPN01000072.1"/>
</dbReference>
<protein>
    <submittedName>
        <fullName evidence="2">DUF3387 domain-containing protein</fullName>
    </submittedName>
</protein>